<evidence type="ECO:0000256" key="4">
    <source>
        <dbReference type="ARBA" id="ARBA00022679"/>
    </source>
</evidence>
<keyword evidence="6 14" id="KW-0548">Nucleotidyltransferase</keyword>
<dbReference type="InterPro" id="IPR052390">
    <property type="entry name" value="tRNA_nt/polyA_polymerase"/>
</dbReference>
<evidence type="ECO:0000256" key="7">
    <source>
        <dbReference type="ARBA" id="ARBA00022723"/>
    </source>
</evidence>
<dbReference type="Gene3D" id="1.10.3090.10">
    <property type="entry name" value="cca-adding enzyme, domain 2"/>
    <property type="match status" value="1"/>
</dbReference>
<evidence type="ECO:0000313" key="14">
    <source>
        <dbReference type="EMBL" id="GAK52160.1"/>
    </source>
</evidence>
<feature type="domain" description="CBS" evidence="13">
    <location>
        <begin position="377"/>
        <end position="434"/>
    </location>
</feature>
<evidence type="ECO:0000256" key="2">
    <source>
        <dbReference type="ARBA" id="ARBA00007265"/>
    </source>
</evidence>
<dbReference type="STRING" id="1499966.U14_03411"/>
<evidence type="ECO:0000256" key="9">
    <source>
        <dbReference type="ARBA" id="ARBA00022842"/>
    </source>
</evidence>
<evidence type="ECO:0000256" key="11">
    <source>
        <dbReference type="PROSITE-ProRule" id="PRU00703"/>
    </source>
</evidence>
<evidence type="ECO:0000259" key="13">
    <source>
        <dbReference type="PROSITE" id="PS51371"/>
    </source>
</evidence>
<keyword evidence="8" id="KW-0547">Nucleotide-binding</keyword>
<evidence type="ECO:0000256" key="3">
    <source>
        <dbReference type="ARBA" id="ARBA00022555"/>
    </source>
</evidence>
<dbReference type="SUPFAM" id="SSF81301">
    <property type="entry name" value="Nucleotidyltransferase"/>
    <property type="match status" value="1"/>
</dbReference>
<dbReference type="SMART" id="SM00116">
    <property type="entry name" value="CBS"/>
    <property type="match status" value="2"/>
</dbReference>
<dbReference type="PANTHER" id="PTHR47788:SF1">
    <property type="entry name" value="A-ADDING TRNA NUCLEOTIDYLTRANSFERASE"/>
    <property type="match status" value="1"/>
</dbReference>
<evidence type="ECO:0000256" key="6">
    <source>
        <dbReference type="ARBA" id="ARBA00022695"/>
    </source>
</evidence>
<dbReference type="InterPro" id="IPR038763">
    <property type="entry name" value="DHH_sf"/>
</dbReference>
<dbReference type="Pfam" id="PF00571">
    <property type="entry name" value="CBS"/>
    <property type="match status" value="1"/>
</dbReference>
<dbReference type="InterPro" id="IPR032810">
    <property type="entry name" value="CCA-adding_enz_C"/>
</dbReference>
<proteinExistence type="inferred from homology"/>
<evidence type="ECO:0000256" key="12">
    <source>
        <dbReference type="RuleBase" id="RU003953"/>
    </source>
</evidence>
<dbReference type="InterPro" id="IPR003156">
    <property type="entry name" value="DHHA1_dom"/>
</dbReference>
<dbReference type="GO" id="GO:0000166">
    <property type="term" value="F:nucleotide binding"/>
    <property type="evidence" value="ECO:0007669"/>
    <property type="project" value="UniProtKB-KW"/>
</dbReference>
<keyword evidence="5" id="KW-0819">tRNA processing</keyword>
<keyword evidence="10 12" id="KW-0694">RNA-binding</keyword>
<keyword evidence="9" id="KW-0460">Magnesium</keyword>
<dbReference type="GO" id="GO:0046872">
    <property type="term" value="F:metal ion binding"/>
    <property type="evidence" value="ECO:0007669"/>
    <property type="project" value="UniProtKB-KW"/>
</dbReference>
<evidence type="ECO:0000256" key="1">
    <source>
        <dbReference type="ARBA" id="ARBA00001946"/>
    </source>
</evidence>
<keyword evidence="3" id="KW-0820">tRNA-binding</keyword>
<dbReference type="CDD" id="cd05398">
    <property type="entry name" value="NT_ClassII-CCAase"/>
    <property type="match status" value="1"/>
</dbReference>
<dbReference type="GO" id="GO:0000049">
    <property type="term" value="F:tRNA binding"/>
    <property type="evidence" value="ECO:0007669"/>
    <property type="project" value="UniProtKB-KW"/>
</dbReference>
<evidence type="ECO:0000256" key="10">
    <source>
        <dbReference type="ARBA" id="ARBA00022884"/>
    </source>
</evidence>
<dbReference type="Pfam" id="PF13735">
    <property type="entry name" value="tRNA_NucTran2_2"/>
    <property type="match status" value="1"/>
</dbReference>
<dbReference type="PROSITE" id="PS51371">
    <property type="entry name" value="CBS"/>
    <property type="match status" value="1"/>
</dbReference>
<dbReference type="GO" id="GO:0008033">
    <property type="term" value="P:tRNA processing"/>
    <property type="evidence" value="ECO:0007669"/>
    <property type="project" value="UniProtKB-KW"/>
</dbReference>
<gene>
    <name evidence="14" type="ORF">U14_03411</name>
</gene>
<keyword evidence="7" id="KW-0479">Metal-binding</keyword>
<dbReference type="Gene3D" id="3.10.310.30">
    <property type="match status" value="1"/>
</dbReference>
<dbReference type="Pfam" id="PF01368">
    <property type="entry name" value="DHH"/>
    <property type="match status" value="1"/>
</dbReference>
<dbReference type="InterPro" id="IPR043519">
    <property type="entry name" value="NT_sf"/>
</dbReference>
<keyword evidence="15" id="KW-1185">Reference proteome</keyword>
<comment type="similarity">
    <text evidence="2 12">Belongs to the tRNA nucleotidyltransferase/poly(A) polymerase family.</text>
</comment>
<evidence type="ECO:0000256" key="5">
    <source>
        <dbReference type="ARBA" id="ARBA00022694"/>
    </source>
</evidence>
<dbReference type="AlphaFoldDB" id="A0A081BP44"/>
<keyword evidence="11" id="KW-0129">CBS domain</keyword>
<dbReference type="PANTHER" id="PTHR47788">
    <property type="entry name" value="POLYA POLYMERASE"/>
    <property type="match status" value="1"/>
</dbReference>
<dbReference type="SUPFAM" id="SSF81891">
    <property type="entry name" value="Poly A polymerase C-terminal region-like"/>
    <property type="match status" value="1"/>
</dbReference>
<dbReference type="Pfam" id="PF02272">
    <property type="entry name" value="DHHA1"/>
    <property type="match status" value="1"/>
</dbReference>
<dbReference type="Gene3D" id="3.30.460.10">
    <property type="entry name" value="Beta Polymerase, domain 2"/>
    <property type="match status" value="1"/>
</dbReference>
<protein>
    <submittedName>
        <fullName evidence="14">Polynucleotide adenylyltransferase region</fullName>
    </submittedName>
</protein>
<organism evidence="14">
    <name type="scientific">Candidatus Moduliflexus flocculans</name>
    <dbReference type="NCBI Taxonomy" id="1499966"/>
    <lineage>
        <taxon>Bacteria</taxon>
        <taxon>Candidatus Moduliflexota</taxon>
        <taxon>Candidatus Moduliflexia</taxon>
        <taxon>Candidatus Moduliflexales</taxon>
        <taxon>Candidatus Moduliflexaceae</taxon>
    </lineage>
</organism>
<dbReference type="Gene3D" id="3.90.1640.10">
    <property type="entry name" value="inorganic pyrophosphatase (n-terminal core)"/>
    <property type="match status" value="1"/>
</dbReference>
<reference evidence="14" key="1">
    <citation type="journal article" date="2015" name="PeerJ">
        <title>First genomic representation of candidate bacterial phylum KSB3 points to enhanced environmental sensing as a trigger of wastewater bulking.</title>
        <authorList>
            <person name="Sekiguchi Y."/>
            <person name="Ohashi A."/>
            <person name="Parks D.H."/>
            <person name="Yamauchi T."/>
            <person name="Tyson G.W."/>
            <person name="Hugenholtz P."/>
        </authorList>
    </citation>
    <scope>NUCLEOTIDE SEQUENCE [LARGE SCALE GENOMIC DNA]</scope>
</reference>
<keyword evidence="4 12" id="KW-0808">Transferase</keyword>
<dbReference type="HOGENOM" id="CLU_015961_5_0_0"/>
<evidence type="ECO:0000313" key="15">
    <source>
        <dbReference type="Proteomes" id="UP000030700"/>
    </source>
</evidence>
<evidence type="ECO:0000256" key="8">
    <source>
        <dbReference type="ARBA" id="ARBA00022741"/>
    </source>
</evidence>
<dbReference type="Gene3D" id="3.10.580.10">
    <property type="entry name" value="CBS-domain"/>
    <property type="match status" value="1"/>
</dbReference>
<dbReference type="SUPFAM" id="SSF54631">
    <property type="entry name" value="CBS-domain pair"/>
    <property type="match status" value="1"/>
</dbReference>
<dbReference type="SUPFAM" id="SSF64182">
    <property type="entry name" value="DHH phosphoesterases"/>
    <property type="match status" value="1"/>
</dbReference>
<accession>A0A081BP44</accession>
<dbReference type="Pfam" id="PF12627">
    <property type="entry name" value="PolyA_pol_RNAbd"/>
    <property type="match status" value="1"/>
</dbReference>
<dbReference type="InterPro" id="IPR002646">
    <property type="entry name" value="PolA_pol_head_dom"/>
</dbReference>
<dbReference type="InterPro" id="IPR001667">
    <property type="entry name" value="DDH_dom"/>
</dbReference>
<sequence length="876" mass="99305">MDVITTHLNADFDCLASMVAAKKIYPDARIVFSGSQEKNVRDFLQRVDFPFEYDSIKTIDLCDVTRLIIVDTKQIDRIGEFAKIIHKPYVKIHLYDHHPNTEKDFDAELDIVEDVGATTTIFVRLLQQQQIPLTPMEATVLALGIYEDTGSLTFTSTHEADFFAAAYLLKHGANLSMVSEFINRQMTPAQVRLLNDLMLSKKEIVIEGTPIAIAKASSHRYIGDAAYIVHKWKEMENLDVVFALIRMDNKVHLVARSRSALVNVGLIAAEFGGGGHPYAASASLRQMALHQAEDELLRLLYKYIQEAHIASKIMSAPVLFVDSGATIETTKSLLDGYTVNTLVVLEAQGIPLGYITRQIVQRAMYHGLEREPVNDYMLTDVKTIAPDTPFSEIELLMMQRPQKIVPVVDEQGRAIGVITKNDILKVLQEEKLEEQAYYQHPDHLHARNVRRLMDERLPEHVMALLRQIGELGDALGYSVYVVGGFVRDLLLRAEENLDIDVVVEGDGIRFAEIFAKQAGARVRVHRKFCTAVVIFPDGFKIDVATARTEHYEYPAAMPIVRLGSIRLDLMRRDFTMNALAIKLNPKALGKVHDYFGGQRDLKEKTIRVLHSLSFVEDPTRIFRAIRFEQRFHFHIGSLTQSLTKNAVKRGYIAQLSGTRVLNELELILKEANPLAILERMHELGVLEAVHPQLAMTDDIRALFRNIRAVIAWYELMYRDEPVETWLVYFVGMIDKMGSQDAQEFCRYLQLHNEAMQKIQAARQGYKLLERPLYEKSEQLRNSDIHAIFNGVPMESMLFWMAKTRQEPVKKAASLYLSKLRDIKLFITGKDLVALGAKPGPAFQKILGAVLDAKLNGEISTKEQELERAKKLLEPAV</sequence>
<dbReference type="Proteomes" id="UP000030700">
    <property type="component" value="Unassembled WGS sequence"/>
</dbReference>
<dbReference type="InterPro" id="IPR032828">
    <property type="entry name" value="PolyA_RNA-bd"/>
</dbReference>
<name>A0A081BP44_9BACT</name>
<dbReference type="EMBL" id="DF820458">
    <property type="protein sequence ID" value="GAK52160.1"/>
    <property type="molecule type" value="Genomic_DNA"/>
</dbReference>
<comment type="cofactor">
    <cofactor evidence="1">
        <name>Mg(2+)</name>
        <dbReference type="ChEBI" id="CHEBI:18420"/>
    </cofactor>
</comment>
<dbReference type="Pfam" id="PF01743">
    <property type="entry name" value="PolyA_pol"/>
    <property type="match status" value="1"/>
</dbReference>
<dbReference type="InterPro" id="IPR000644">
    <property type="entry name" value="CBS_dom"/>
</dbReference>
<dbReference type="GO" id="GO:0016779">
    <property type="term" value="F:nucleotidyltransferase activity"/>
    <property type="evidence" value="ECO:0007669"/>
    <property type="project" value="UniProtKB-KW"/>
</dbReference>
<dbReference type="InterPro" id="IPR046342">
    <property type="entry name" value="CBS_dom_sf"/>
</dbReference>